<gene>
    <name evidence="2" type="ORF">WOU_02104</name>
</gene>
<keyword evidence="1" id="KW-0472">Membrane</keyword>
<dbReference type="EMBL" id="ASDZ01000027">
    <property type="protein sequence ID" value="EOK11359.1"/>
    <property type="molecule type" value="Genomic_DNA"/>
</dbReference>
<dbReference type="Proteomes" id="UP000013638">
    <property type="component" value="Unassembled WGS sequence"/>
</dbReference>
<reference evidence="2 3" key="1">
    <citation type="submission" date="2013-02" db="EMBL/GenBank/DDBJ databases">
        <title>The Genome Sequence of Enterococcus faecalis ATCC_6055.</title>
        <authorList>
            <consortium name="The Broad Institute Genome Sequencing Platform"/>
            <consortium name="The Broad Institute Genome Sequencing Center for Infectious Disease"/>
            <person name="Earl A.M."/>
            <person name="Gilmore M.S."/>
            <person name="Lebreton F."/>
            <person name="Walker B."/>
            <person name="Young S.K."/>
            <person name="Zeng Q."/>
            <person name="Gargeya S."/>
            <person name="Fitzgerald M."/>
            <person name="Haas B."/>
            <person name="Abouelleil A."/>
            <person name="Alvarado L."/>
            <person name="Arachchi H.M."/>
            <person name="Berlin A.M."/>
            <person name="Chapman S.B."/>
            <person name="Dewar J."/>
            <person name="Goldberg J."/>
            <person name="Griggs A."/>
            <person name="Gujja S."/>
            <person name="Hansen M."/>
            <person name="Howarth C."/>
            <person name="Imamovic A."/>
            <person name="Larimer J."/>
            <person name="McCowan C."/>
            <person name="Murphy C."/>
            <person name="Neiman D."/>
            <person name="Pearson M."/>
            <person name="Priest M."/>
            <person name="Roberts A."/>
            <person name="Saif S."/>
            <person name="Shea T."/>
            <person name="Sisk P."/>
            <person name="Sykes S."/>
            <person name="Wortman J."/>
            <person name="Nusbaum C."/>
            <person name="Birren B."/>
        </authorList>
    </citation>
    <scope>NUCLEOTIDE SEQUENCE [LARGE SCALE GENOMIC DNA]</scope>
    <source>
        <strain evidence="2 3">ATCC 6055</strain>
    </source>
</reference>
<organism evidence="2 3">
    <name type="scientific">Enterococcus faecalis ATCC 6055</name>
    <dbReference type="NCBI Taxonomy" id="1169311"/>
    <lineage>
        <taxon>Bacteria</taxon>
        <taxon>Bacillati</taxon>
        <taxon>Bacillota</taxon>
        <taxon>Bacilli</taxon>
        <taxon>Lactobacillales</taxon>
        <taxon>Enterococcaceae</taxon>
        <taxon>Enterococcus</taxon>
    </lineage>
</organism>
<evidence type="ECO:0000256" key="1">
    <source>
        <dbReference type="SAM" id="Phobius"/>
    </source>
</evidence>
<keyword evidence="1" id="KW-0812">Transmembrane</keyword>
<evidence type="ECO:0000313" key="2">
    <source>
        <dbReference type="EMBL" id="EOK11359.1"/>
    </source>
</evidence>
<accession>R3KS50</accession>
<protein>
    <submittedName>
        <fullName evidence="2">Uncharacterized protein</fullName>
    </submittedName>
</protein>
<dbReference type="HOGENOM" id="CLU_198175_0_0_9"/>
<feature type="transmembrane region" description="Helical" evidence="1">
    <location>
        <begin position="6"/>
        <end position="26"/>
    </location>
</feature>
<name>R3KS50_ENTFL</name>
<sequence length="77" mass="9271">MKFLVQMMYIMLLVFPWIPLIAVSYFSDKSFKIQKSFFECVRPQSENDNVRLLINFSVFLFSIWCMLFFLISLLENV</sequence>
<comment type="caution">
    <text evidence="2">The sequence shown here is derived from an EMBL/GenBank/DDBJ whole genome shotgun (WGS) entry which is preliminary data.</text>
</comment>
<proteinExistence type="predicted"/>
<dbReference type="AlphaFoldDB" id="R3KS50"/>
<keyword evidence="1" id="KW-1133">Transmembrane helix</keyword>
<evidence type="ECO:0000313" key="3">
    <source>
        <dbReference type="Proteomes" id="UP000013638"/>
    </source>
</evidence>
<feature type="transmembrane region" description="Helical" evidence="1">
    <location>
        <begin position="52"/>
        <end position="74"/>
    </location>
</feature>